<dbReference type="InterPro" id="IPR000702">
    <property type="entry name" value="Ribosomal_uL6-like"/>
</dbReference>
<sequence length="79" mass="8621">MSGVTEGFQKTLELVGVGYKAQLKGKKLVMSLGFSHPVEIKSVEGITFETPDVNHIIVKGADNQLVGEVAANIRKWRKP</sequence>
<dbReference type="EMBL" id="BART01040346">
    <property type="protein sequence ID" value="GAH28418.1"/>
    <property type="molecule type" value="Genomic_DNA"/>
</dbReference>
<dbReference type="PRINTS" id="PR00059">
    <property type="entry name" value="RIBOSOMALL6"/>
</dbReference>
<evidence type="ECO:0000256" key="2">
    <source>
        <dbReference type="ARBA" id="ARBA00023274"/>
    </source>
</evidence>
<gene>
    <name evidence="4" type="ORF">S01H4_65734</name>
</gene>
<dbReference type="GO" id="GO:0022625">
    <property type="term" value="C:cytosolic large ribosomal subunit"/>
    <property type="evidence" value="ECO:0007669"/>
    <property type="project" value="TreeGrafter"/>
</dbReference>
<dbReference type="PANTHER" id="PTHR11655:SF14">
    <property type="entry name" value="LARGE RIBOSOMAL SUBUNIT PROTEIN UL6M"/>
    <property type="match status" value="1"/>
</dbReference>
<dbReference type="GO" id="GO:0002181">
    <property type="term" value="P:cytoplasmic translation"/>
    <property type="evidence" value="ECO:0007669"/>
    <property type="project" value="TreeGrafter"/>
</dbReference>
<feature type="non-terminal residue" evidence="4">
    <location>
        <position position="79"/>
    </location>
</feature>
<dbReference type="InterPro" id="IPR020040">
    <property type="entry name" value="Ribosomal_uL6_a/b-dom"/>
</dbReference>
<dbReference type="GO" id="GO:0019843">
    <property type="term" value="F:rRNA binding"/>
    <property type="evidence" value="ECO:0007669"/>
    <property type="project" value="InterPro"/>
</dbReference>
<evidence type="ECO:0000313" key="4">
    <source>
        <dbReference type="EMBL" id="GAH28418.1"/>
    </source>
</evidence>
<evidence type="ECO:0000259" key="3">
    <source>
        <dbReference type="Pfam" id="PF00347"/>
    </source>
</evidence>
<comment type="caution">
    <text evidence="4">The sequence shown here is derived from an EMBL/GenBank/DDBJ whole genome shotgun (WGS) entry which is preliminary data.</text>
</comment>
<dbReference type="GO" id="GO:0003735">
    <property type="term" value="F:structural constituent of ribosome"/>
    <property type="evidence" value="ECO:0007669"/>
    <property type="project" value="InterPro"/>
</dbReference>
<dbReference type="PANTHER" id="PTHR11655">
    <property type="entry name" value="60S/50S RIBOSOMAL PROTEIN L6/L9"/>
    <property type="match status" value="1"/>
</dbReference>
<dbReference type="SUPFAM" id="SSF56053">
    <property type="entry name" value="Ribosomal protein L6"/>
    <property type="match status" value="1"/>
</dbReference>
<protein>
    <recommendedName>
        <fullName evidence="3">Large ribosomal subunit protein uL6 alpha-beta domain-containing protein</fullName>
    </recommendedName>
</protein>
<dbReference type="InterPro" id="IPR019906">
    <property type="entry name" value="Ribosomal_uL6_bac-type"/>
</dbReference>
<dbReference type="AlphaFoldDB" id="X1G5X1"/>
<proteinExistence type="predicted"/>
<keyword evidence="2" id="KW-0687">Ribonucleoprotein</keyword>
<accession>X1G5X1</accession>
<feature type="domain" description="Large ribosomal subunit protein uL6 alpha-beta" evidence="3">
    <location>
        <begin position="15"/>
        <end position="79"/>
    </location>
</feature>
<dbReference type="Gene3D" id="3.90.930.12">
    <property type="entry name" value="Ribosomal protein L6, alpha-beta domain"/>
    <property type="match status" value="1"/>
</dbReference>
<organism evidence="4">
    <name type="scientific">marine sediment metagenome</name>
    <dbReference type="NCBI Taxonomy" id="412755"/>
    <lineage>
        <taxon>unclassified sequences</taxon>
        <taxon>metagenomes</taxon>
        <taxon>ecological metagenomes</taxon>
    </lineage>
</organism>
<name>X1G5X1_9ZZZZ</name>
<keyword evidence="1" id="KW-0689">Ribosomal protein</keyword>
<reference evidence="4" key="1">
    <citation type="journal article" date="2014" name="Front. Microbiol.">
        <title>High frequency of phylogenetically diverse reductive dehalogenase-homologous genes in deep subseafloor sedimentary metagenomes.</title>
        <authorList>
            <person name="Kawai M."/>
            <person name="Futagami T."/>
            <person name="Toyoda A."/>
            <person name="Takaki Y."/>
            <person name="Nishi S."/>
            <person name="Hori S."/>
            <person name="Arai W."/>
            <person name="Tsubouchi T."/>
            <person name="Morono Y."/>
            <person name="Uchiyama I."/>
            <person name="Ito T."/>
            <person name="Fujiyama A."/>
            <person name="Inagaki F."/>
            <person name="Takami H."/>
        </authorList>
    </citation>
    <scope>NUCLEOTIDE SEQUENCE</scope>
    <source>
        <strain evidence="4">Expedition CK06-06</strain>
    </source>
</reference>
<dbReference type="InterPro" id="IPR036789">
    <property type="entry name" value="Ribosomal_uL6-like_a/b-dom_sf"/>
</dbReference>
<dbReference type="Pfam" id="PF00347">
    <property type="entry name" value="Ribosomal_L6"/>
    <property type="match status" value="1"/>
</dbReference>
<evidence type="ECO:0000256" key="1">
    <source>
        <dbReference type="ARBA" id="ARBA00022980"/>
    </source>
</evidence>